<dbReference type="PANTHER" id="PTHR33696:SF23">
    <property type="entry name" value="OS03G0674900 PROTEIN"/>
    <property type="match status" value="1"/>
</dbReference>
<evidence type="ECO:0000313" key="1">
    <source>
        <dbReference type="EMBL" id="ESW08780.1"/>
    </source>
</evidence>
<reference evidence="2" key="1">
    <citation type="journal article" date="2014" name="Nat. Genet.">
        <title>A reference genome for common bean and genome-wide analysis of dual domestications.</title>
        <authorList>
            <person name="Schmutz J."/>
            <person name="McClean P.E."/>
            <person name="Mamidi S."/>
            <person name="Wu G.A."/>
            <person name="Cannon S.B."/>
            <person name="Grimwood J."/>
            <person name="Jenkins J."/>
            <person name="Shu S."/>
            <person name="Song Q."/>
            <person name="Chavarro C."/>
            <person name="Torres-Torres M."/>
            <person name="Geffroy V."/>
            <person name="Moghaddam S.M."/>
            <person name="Gao D."/>
            <person name="Abernathy B."/>
            <person name="Barry K."/>
            <person name="Blair M."/>
            <person name="Brick M.A."/>
            <person name="Chovatia M."/>
            <person name="Gepts P."/>
            <person name="Goodstein D.M."/>
            <person name="Gonzales M."/>
            <person name="Hellsten U."/>
            <person name="Hyten D.L."/>
            <person name="Jia G."/>
            <person name="Kelly J.D."/>
            <person name="Kudrna D."/>
            <person name="Lee R."/>
            <person name="Richard M.M."/>
            <person name="Miklas P.N."/>
            <person name="Osorno J.M."/>
            <person name="Rodrigues J."/>
            <person name="Thareau V."/>
            <person name="Urrea C.A."/>
            <person name="Wang M."/>
            <person name="Yu Y."/>
            <person name="Zhang M."/>
            <person name="Wing R.A."/>
            <person name="Cregan P.B."/>
            <person name="Rokhsar D.S."/>
            <person name="Jackson S.A."/>
        </authorList>
    </citation>
    <scope>NUCLEOTIDE SEQUENCE [LARGE SCALE GENOMIC DNA]</scope>
    <source>
        <strain evidence="2">cv. G19833</strain>
    </source>
</reference>
<evidence type="ECO:0000313" key="2">
    <source>
        <dbReference type="Proteomes" id="UP000000226"/>
    </source>
</evidence>
<dbReference type="EMBL" id="CM002296">
    <property type="protein sequence ID" value="ESW08780.1"/>
    <property type="molecule type" value="Genomic_DNA"/>
</dbReference>
<dbReference type="Proteomes" id="UP000000226">
    <property type="component" value="Chromosome 9"/>
</dbReference>
<gene>
    <name evidence="1" type="ORF">PHAVU_009G074100g</name>
</gene>
<sequence length="154" mass="17936">MEHTRYNTRNKCALHNDVYIQKRVSIPFSWESKPGLSKITHQNNELRLTNLVLQPPPCSSSRTTYNKHQNSFEVPNFILCASQPSSMRNRLFRLESQTGDPFIEAYKKCTETPKDSFIRKQPSKHNKRSGSRPNIMKYMDIFSCKFSSDIMSTI</sequence>
<accession>V7ATZ4</accession>
<name>V7ATZ4_PHAVU</name>
<proteinExistence type="predicted"/>
<keyword evidence="2" id="KW-1185">Reference proteome</keyword>
<organism evidence="1 2">
    <name type="scientific">Phaseolus vulgaris</name>
    <name type="common">Kidney bean</name>
    <name type="synonym">French bean</name>
    <dbReference type="NCBI Taxonomy" id="3885"/>
    <lineage>
        <taxon>Eukaryota</taxon>
        <taxon>Viridiplantae</taxon>
        <taxon>Streptophyta</taxon>
        <taxon>Embryophyta</taxon>
        <taxon>Tracheophyta</taxon>
        <taxon>Spermatophyta</taxon>
        <taxon>Magnoliopsida</taxon>
        <taxon>eudicotyledons</taxon>
        <taxon>Gunneridae</taxon>
        <taxon>Pentapetalae</taxon>
        <taxon>rosids</taxon>
        <taxon>fabids</taxon>
        <taxon>Fabales</taxon>
        <taxon>Fabaceae</taxon>
        <taxon>Papilionoideae</taxon>
        <taxon>50 kb inversion clade</taxon>
        <taxon>NPAAA clade</taxon>
        <taxon>indigoferoid/millettioid clade</taxon>
        <taxon>Phaseoleae</taxon>
        <taxon>Phaseolus</taxon>
    </lineage>
</organism>
<dbReference type="OMA" id="MDIFSCK"/>
<dbReference type="eggNOG" id="ENOG502T25R">
    <property type="taxonomic scope" value="Eukaryota"/>
</dbReference>
<protein>
    <submittedName>
        <fullName evidence="1">Uncharacterized protein</fullName>
    </submittedName>
</protein>
<dbReference type="Gramene" id="ESW08780">
    <property type="protein sequence ID" value="ESW08780"/>
    <property type="gene ID" value="PHAVU_009G074100g"/>
</dbReference>
<dbReference type="OrthoDB" id="745459at2759"/>
<dbReference type="PANTHER" id="PTHR33696">
    <property type="entry name" value="T22J18.15-RELATED"/>
    <property type="match status" value="1"/>
</dbReference>
<dbReference type="AlphaFoldDB" id="V7ATZ4"/>